<proteinExistence type="predicted"/>
<organism evidence="1">
    <name type="scientific">marine sediment metagenome</name>
    <dbReference type="NCBI Taxonomy" id="412755"/>
    <lineage>
        <taxon>unclassified sequences</taxon>
        <taxon>metagenomes</taxon>
        <taxon>ecological metagenomes</taxon>
    </lineage>
</organism>
<gene>
    <name evidence="1" type="ORF">LCGC14_2647060</name>
</gene>
<comment type="caution">
    <text evidence="1">The sequence shown here is derived from an EMBL/GenBank/DDBJ whole genome shotgun (WGS) entry which is preliminary data.</text>
</comment>
<protein>
    <submittedName>
        <fullName evidence="1">Uncharacterized protein</fullName>
    </submittedName>
</protein>
<reference evidence="1" key="1">
    <citation type="journal article" date="2015" name="Nature">
        <title>Complex archaea that bridge the gap between prokaryotes and eukaryotes.</title>
        <authorList>
            <person name="Spang A."/>
            <person name="Saw J.H."/>
            <person name="Jorgensen S.L."/>
            <person name="Zaremba-Niedzwiedzka K."/>
            <person name="Martijn J."/>
            <person name="Lind A.E."/>
            <person name="van Eijk R."/>
            <person name="Schleper C."/>
            <person name="Guy L."/>
            <person name="Ettema T.J."/>
        </authorList>
    </citation>
    <scope>NUCLEOTIDE SEQUENCE</scope>
</reference>
<accession>A0A0F8ZVY4</accession>
<sequence>MDKPIKKRKKSKGVVYNEHHPDDIYFPDWTIRIRRNHHLFFWRQIQRLIRTDVNLRDIENLRDCLNAEILKRKRELEG</sequence>
<name>A0A0F8ZVY4_9ZZZZ</name>
<evidence type="ECO:0000313" key="1">
    <source>
        <dbReference type="EMBL" id="KKK98007.1"/>
    </source>
</evidence>
<dbReference type="EMBL" id="LAZR01045800">
    <property type="protein sequence ID" value="KKK98007.1"/>
    <property type="molecule type" value="Genomic_DNA"/>
</dbReference>
<dbReference type="AlphaFoldDB" id="A0A0F8ZVY4"/>